<gene>
    <name evidence="1" type="ORF">MGWOODY_Tha547</name>
</gene>
<proteinExistence type="predicted"/>
<protein>
    <submittedName>
        <fullName evidence="1">Uncharacterized protein</fullName>
    </submittedName>
</protein>
<sequence length="392" mass="45187">MLKALFLFFMVQGFFMLLANTAVVRRLSPLLMLLATFITSFATSAAEVDQFSRPPELVLNDSSAVIAAEVQRRMNLAIKRANRPAPHLKPRKVQRVPKQSRCSVPRLYDSMAVYLARPIVGQIESYAESVADNDGYRIPLNRSIYRNFTWPQSPSLVLSERVAAVIRVGGEEVGTDKMGHFFTEGHTYFEMTKHLTLPVEEAILFGEWTESVYFGAQTTGVYSYADLVANFNGLRFWNRILALQPDPLLLSMTRPYVRCEDRQWVPEARFSWVEYVDSAWNESINCPVFRTLGLLEEVLTQAPLCTKDKLPQNRYGTLEGRLFNQAGLAVMPDYLQPEVLWLQREPESLSGQTFRRIKSLRERFERWRLEKELQLLESRRFEAKKNLNKDQS</sequence>
<accession>A0A160TA31</accession>
<evidence type="ECO:0000313" key="1">
    <source>
        <dbReference type="EMBL" id="CUS40413.1"/>
    </source>
</evidence>
<dbReference type="EMBL" id="CZQC01000014">
    <property type="protein sequence ID" value="CUS40413.1"/>
    <property type="molecule type" value="Genomic_DNA"/>
</dbReference>
<name>A0A160TA31_9ZZZZ</name>
<reference evidence="1" key="1">
    <citation type="submission" date="2015-10" db="EMBL/GenBank/DDBJ databases">
        <authorList>
            <person name="Gilbert D.G."/>
        </authorList>
    </citation>
    <scope>NUCLEOTIDE SEQUENCE</scope>
</reference>
<dbReference type="AlphaFoldDB" id="A0A160TA31"/>
<organism evidence="1">
    <name type="scientific">hydrothermal vent metagenome</name>
    <dbReference type="NCBI Taxonomy" id="652676"/>
    <lineage>
        <taxon>unclassified sequences</taxon>
        <taxon>metagenomes</taxon>
        <taxon>ecological metagenomes</taxon>
    </lineage>
</organism>